<comment type="similarity">
    <text evidence="1">Belongs to the mannose-6-phosphate isomerase type 2 family.</text>
</comment>
<evidence type="ECO:0000256" key="5">
    <source>
        <dbReference type="ARBA" id="ARBA00022741"/>
    </source>
</evidence>
<sequence>MMNNNYYCIIMAGGMGRRFWPYSRKALPKQFLDFFGTGQTLLQQTFDRYKKIIPTNNIYITTHKDYKQIVLDLLPEITEGQLIIEEERRNTAPSIAYASHIIQKINPDATIVVAPSDHLILKVEEFKEAILKGLEFASKNDKLVTLGIKPKRPETGYGYIQIDEEKKGDFYKVKTFIEKPAREFAEIFVQSNEFYWNSGIFVWHVNTILKAFHEMMSEICPRVECDVPDFTSCPNISIDYSIMEKADNVYVQLCDFGWADLGTWDALYDASPKDTNHNVIINSNTVLYNCKDSIILVPEGQLAVVQDLDGYLVASRDNVLLICKKDDHDAIRKFVNDVEMKFGEKYS</sequence>
<dbReference type="Pfam" id="PF00483">
    <property type="entry name" value="NTP_transferase"/>
    <property type="match status" value="1"/>
</dbReference>
<name>A0A412GCN2_9BACT</name>
<keyword evidence="3 9" id="KW-0808">Transferase</keyword>
<evidence type="ECO:0000256" key="1">
    <source>
        <dbReference type="ARBA" id="ARBA00006115"/>
    </source>
</evidence>
<keyword evidence="6" id="KW-0342">GTP-binding</keyword>
<evidence type="ECO:0000313" key="9">
    <source>
        <dbReference type="EMBL" id="RGR92575.1"/>
    </source>
</evidence>
<dbReference type="PANTHER" id="PTHR46390">
    <property type="entry name" value="MANNOSE-1-PHOSPHATE GUANYLYLTRANSFERASE"/>
    <property type="match status" value="1"/>
</dbReference>
<evidence type="ECO:0000313" key="10">
    <source>
        <dbReference type="Proteomes" id="UP000285864"/>
    </source>
</evidence>
<feature type="domain" description="Nucleotidyl transferase" evidence="8">
    <location>
        <begin position="9"/>
        <end position="276"/>
    </location>
</feature>
<gene>
    <name evidence="9" type="ORF">DWY20_12605</name>
</gene>
<dbReference type="Gene3D" id="3.90.550.10">
    <property type="entry name" value="Spore Coat Polysaccharide Biosynthesis Protein SpsA, Chain A"/>
    <property type="match status" value="1"/>
</dbReference>
<evidence type="ECO:0000256" key="4">
    <source>
        <dbReference type="ARBA" id="ARBA00022695"/>
    </source>
</evidence>
<keyword evidence="10" id="KW-1185">Reference proteome</keyword>
<dbReference type="InterPro" id="IPR051161">
    <property type="entry name" value="Mannose-6P_isomerase_type2"/>
</dbReference>
<organism evidence="9 10">
    <name type="scientific">Phocaeicola coprocola</name>
    <dbReference type="NCBI Taxonomy" id="310298"/>
    <lineage>
        <taxon>Bacteria</taxon>
        <taxon>Pseudomonadati</taxon>
        <taxon>Bacteroidota</taxon>
        <taxon>Bacteroidia</taxon>
        <taxon>Bacteroidales</taxon>
        <taxon>Bacteroidaceae</taxon>
        <taxon>Phocaeicola</taxon>
    </lineage>
</organism>
<evidence type="ECO:0000256" key="2">
    <source>
        <dbReference type="ARBA" id="ARBA00012387"/>
    </source>
</evidence>
<dbReference type="GO" id="GO:0009298">
    <property type="term" value="P:GDP-mannose biosynthetic process"/>
    <property type="evidence" value="ECO:0007669"/>
    <property type="project" value="TreeGrafter"/>
</dbReference>
<comment type="caution">
    <text evidence="9">The sequence shown here is derived from an EMBL/GenBank/DDBJ whole genome shotgun (WGS) entry which is preliminary data.</text>
</comment>
<dbReference type="SUPFAM" id="SSF159283">
    <property type="entry name" value="Guanosine diphospho-D-mannose pyrophosphorylase/mannose-6-phosphate isomerase linker domain"/>
    <property type="match status" value="1"/>
</dbReference>
<accession>A0A412GCN2</accession>
<dbReference type="InterPro" id="IPR005835">
    <property type="entry name" value="NTP_transferase_dom"/>
</dbReference>
<dbReference type="GO" id="GO:0004475">
    <property type="term" value="F:mannose-1-phosphate guanylyltransferase (GTP) activity"/>
    <property type="evidence" value="ECO:0007669"/>
    <property type="project" value="UniProtKB-EC"/>
</dbReference>
<dbReference type="GO" id="GO:0005525">
    <property type="term" value="F:GTP binding"/>
    <property type="evidence" value="ECO:0007669"/>
    <property type="project" value="UniProtKB-KW"/>
</dbReference>
<dbReference type="RefSeq" id="WP_040311968.1">
    <property type="nucleotide sequence ID" value="NZ_CABKNL010000044.1"/>
</dbReference>
<keyword evidence="5" id="KW-0547">Nucleotide-binding</keyword>
<protein>
    <recommendedName>
        <fullName evidence="2">mannose-1-phosphate guanylyltransferase</fullName>
        <ecNumber evidence="2">2.7.7.13</ecNumber>
    </recommendedName>
</protein>
<evidence type="ECO:0000256" key="6">
    <source>
        <dbReference type="ARBA" id="ARBA00023134"/>
    </source>
</evidence>
<dbReference type="EMBL" id="QRUU01000067">
    <property type="protein sequence ID" value="RGR92575.1"/>
    <property type="molecule type" value="Genomic_DNA"/>
</dbReference>
<dbReference type="InterPro" id="IPR049577">
    <property type="entry name" value="GMPP_N"/>
</dbReference>
<dbReference type="FunFam" id="3.90.550.10:FF:000046">
    <property type="entry name" value="Mannose-1-phosphate guanylyltransferase (GDP)"/>
    <property type="match status" value="1"/>
</dbReference>
<dbReference type="CDD" id="cd02509">
    <property type="entry name" value="GDP-M1P_Guanylyltransferase"/>
    <property type="match status" value="1"/>
</dbReference>
<proteinExistence type="inferred from homology"/>
<comment type="catalytic activity">
    <reaction evidence="7">
        <text>alpha-D-mannose 1-phosphate + GTP + H(+) = GDP-alpha-D-mannose + diphosphate</text>
        <dbReference type="Rhea" id="RHEA:15229"/>
        <dbReference type="ChEBI" id="CHEBI:15378"/>
        <dbReference type="ChEBI" id="CHEBI:33019"/>
        <dbReference type="ChEBI" id="CHEBI:37565"/>
        <dbReference type="ChEBI" id="CHEBI:57527"/>
        <dbReference type="ChEBI" id="CHEBI:58409"/>
        <dbReference type="EC" id="2.7.7.13"/>
    </reaction>
</comment>
<dbReference type="EC" id="2.7.7.13" evidence="2"/>
<keyword evidence="4 9" id="KW-0548">Nucleotidyltransferase</keyword>
<reference evidence="9 10" key="1">
    <citation type="submission" date="2018-08" db="EMBL/GenBank/DDBJ databases">
        <title>A genome reference for cultivated species of the human gut microbiota.</title>
        <authorList>
            <person name="Zou Y."/>
            <person name="Xue W."/>
            <person name="Luo G."/>
        </authorList>
    </citation>
    <scope>NUCLEOTIDE SEQUENCE [LARGE SCALE GENOMIC DNA]</scope>
    <source>
        <strain evidence="9 10">AF24-2</strain>
    </source>
</reference>
<dbReference type="SUPFAM" id="SSF53448">
    <property type="entry name" value="Nucleotide-diphospho-sugar transferases"/>
    <property type="match status" value="1"/>
</dbReference>
<dbReference type="AlphaFoldDB" id="A0A412GCN2"/>
<dbReference type="Proteomes" id="UP000285864">
    <property type="component" value="Unassembled WGS sequence"/>
</dbReference>
<dbReference type="InterPro" id="IPR029044">
    <property type="entry name" value="Nucleotide-diphossugar_trans"/>
</dbReference>
<evidence type="ECO:0000256" key="3">
    <source>
        <dbReference type="ARBA" id="ARBA00022679"/>
    </source>
</evidence>
<dbReference type="PANTHER" id="PTHR46390:SF1">
    <property type="entry name" value="MANNOSE-1-PHOSPHATE GUANYLYLTRANSFERASE"/>
    <property type="match status" value="1"/>
</dbReference>
<evidence type="ECO:0000259" key="8">
    <source>
        <dbReference type="Pfam" id="PF00483"/>
    </source>
</evidence>
<evidence type="ECO:0000256" key="7">
    <source>
        <dbReference type="ARBA" id="ARBA00047343"/>
    </source>
</evidence>